<dbReference type="SUPFAM" id="SSF52833">
    <property type="entry name" value="Thioredoxin-like"/>
    <property type="match status" value="1"/>
</dbReference>
<gene>
    <name evidence="7" type="ORF">DI598_11460</name>
</gene>
<dbReference type="Gene3D" id="3.40.30.10">
    <property type="entry name" value="Glutaredoxin"/>
    <property type="match status" value="1"/>
</dbReference>
<dbReference type="GO" id="GO:0017004">
    <property type="term" value="P:cytochrome complex assembly"/>
    <property type="evidence" value="ECO:0007669"/>
    <property type="project" value="UniProtKB-KW"/>
</dbReference>
<comment type="caution">
    <text evidence="7">The sequence shown here is derived from an EMBL/GenBank/DDBJ whole genome shotgun (WGS) entry which is preliminary data.</text>
</comment>
<feature type="chain" id="PRO_5016109624" description="Thioredoxin domain-containing protein" evidence="5">
    <location>
        <begin position="19"/>
        <end position="265"/>
    </location>
</feature>
<accession>A0A2W5GUR5</accession>
<feature type="domain" description="Thioredoxin" evidence="6">
    <location>
        <begin position="136"/>
        <end position="265"/>
    </location>
</feature>
<dbReference type="InterPro" id="IPR036249">
    <property type="entry name" value="Thioredoxin-like_sf"/>
</dbReference>
<dbReference type="GO" id="GO:0030313">
    <property type="term" value="C:cell envelope"/>
    <property type="evidence" value="ECO:0007669"/>
    <property type="project" value="UniProtKB-SubCell"/>
</dbReference>
<evidence type="ECO:0000256" key="2">
    <source>
        <dbReference type="ARBA" id="ARBA00022748"/>
    </source>
</evidence>
<dbReference type="Pfam" id="PF13905">
    <property type="entry name" value="Thioredoxin_8"/>
    <property type="match status" value="1"/>
</dbReference>
<name>A0A2W5GUR5_9SPHI</name>
<proteinExistence type="predicted"/>
<organism evidence="7 8">
    <name type="scientific">Pseudopedobacter saltans</name>
    <dbReference type="NCBI Taxonomy" id="151895"/>
    <lineage>
        <taxon>Bacteria</taxon>
        <taxon>Pseudomonadati</taxon>
        <taxon>Bacteroidota</taxon>
        <taxon>Sphingobacteriia</taxon>
        <taxon>Sphingobacteriales</taxon>
        <taxon>Sphingobacteriaceae</taxon>
        <taxon>Pseudopedobacter</taxon>
    </lineage>
</organism>
<evidence type="ECO:0000256" key="5">
    <source>
        <dbReference type="SAM" id="SignalP"/>
    </source>
</evidence>
<evidence type="ECO:0000256" key="3">
    <source>
        <dbReference type="ARBA" id="ARBA00023157"/>
    </source>
</evidence>
<dbReference type="PANTHER" id="PTHR42852">
    <property type="entry name" value="THIOL:DISULFIDE INTERCHANGE PROTEIN DSBE"/>
    <property type="match status" value="1"/>
</dbReference>
<dbReference type="PANTHER" id="PTHR42852:SF6">
    <property type="entry name" value="THIOL:DISULFIDE INTERCHANGE PROTEIN DSBE"/>
    <property type="match status" value="1"/>
</dbReference>
<dbReference type="PROSITE" id="PS51352">
    <property type="entry name" value="THIOREDOXIN_2"/>
    <property type="match status" value="1"/>
</dbReference>
<keyword evidence="5" id="KW-0732">Signal</keyword>
<keyword evidence="4" id="KW-0676">Redox-active center</keyword>
<evidence type="ECO:0000256" key="1">
    <source>
        <dbReference type="ARBA" id="ARBA00004196"/>
    </source>
</evidence>
<evidence type="ECO:0000259" key="6">
    <source>
        <dbReference type="PROSITE" id="PS51352"/>
    </source>
</evidence>
<dbReference type="InterPro" id="IPR050553">
    <property type="entry name" value="Thioredoxin_ResA/DsbE_sf"/>
</dbReference>
<protein>
    <recommendedName>
        <fullName evidence="6">Thioredoxin domain-containing protein</fullName>
    </recommendedName>
</protein>
<dbReference type="InterPro" id="IPR013766">
    <property type="entry name" value="Thioredoxin_domain"/>
</dbReference>
<sequence length="265" mass="30828">MKILFFLFCSLFSLTIHAQNMLASITENASRLPFQNMVGDILQIGEQLRKPQLPLEKQKLIEKYNVLNTQYQDSIAHYLKAFPNNEKAGYLSLQYFFDIRRDTPFLRKNLNIFLSTGVENKFTQYIKEELSGLDSAQVGKNIPTFLFKDINKQSRTFPNGHKTLFVFWASWCAPCRLETDQLKDQYDNIRKKDIDLVSVDLDDDPNRWLLASKQDQIPWMNCFADGAWESRVARFFTLHQIPQNVLIGSDGKILARNISIHQLLK</sequence>
<comment type="subcellular location">
    <subcellularLocation>
        <location evidence="1">Cell envelope</location>
    </subcellularLocation>
</comment>
<keyword evidence="3" id="KW-1015">Disulfide bond</keyword>
<reference evidence="7 8" key="1">
    <citation type="submission" date="2017-11" db="EMBL/GenBank/DDBJ databases">
        <title>Infants hospitalized years apart are colonized by the same room-sourced microbial strains.</title>
        <authorList>
            <person name="Brooks B."/>
            <person name="Olm M.R."/>
            <person name="Firek B.A."/>
            <person name="Baker R."/>
            <person name="Thomas B.C."/>
            <person name="Morowitz M.J."/>
            <person name="Banfield J.F."/>
        </authorList>
    </citation>
    <scope>NUCLEOTIDE SEQUENCE [LARGE SCALE GENOMIC DNA]</scope>
    <source>
        <strain evidence="7">S2_009_000_R2_76</strain>
    </source>
</reference>
<evidence type="ECO:0000313" key="7">
    <source>
        <dbReference type="EMBL" id="PZP47042.1"/>
    </source>
</evidence>
<evidence type="ECO:0000256" key="4">
    <source>
        <dbReference type="ARBA" id="ARBA00023284"/>
    </source>
</evidence>
<dbReference type="Proteomes" id="UP000249645">
    <property type="component" value="Unassembled WGS sequence"/>
</dbReference>
<keyword evidence="2" id="KW-0201">Cytochrome c-type biogenesis</keyword>
<feature type="signal peptide" evidence="5">
    <location>
        <begin position="1"/>
        <end position="18"/>
    </location>
</feature>
<dbReference type="EMBL" id="QFOI01000205">
    <property type="protein sequence ID" value="PZP47042.1"/>
    <property type="molecule type" value="Genomic_DNA"/>
</dbReference>
<dbReference type="AlphaFoldDB" id="A0A2W5GUR5"/>
<evidence type="ECO:0000313" key="8">
    <source>
        <dbReference type="Proteomes" id="UP000249645"/>
    </source>
</evidence>
<dbReference type="InterPro" id="IPR012336">
    <property type="entry name" value="Thioredoxin-like_fold"/>
</dbReference>